<accession>A0A246F7C6</accession>
<dbReference type="InterPro" id="IPR000415">
    <property type="entry name" value="Nitroreductase-like"/>
</dbReference>
<protein>
    <submittedName>
        <fullName evidence="4">Nitroreductase family protein</fullName>
    </submittedName>
</protein>
<dbReference type="Proteomes" id="UP000198145">
    <property type="component" value="Unassembled WGS sequence"/>
</dbReference>
<sequence>MLIEDAIRSRRSIRGFDTSYVMSREEKDALLQQALLAPTSFNLQHVRLVEVSDPQLRAQIREAGWDQVQMTDASMLVIVCAQVDSWEKNAERVWDGAPAEVKNYMVGAIDGYYRGKPQTQRDEAMRSSGLVAQTLMLAARGRGLDSVPMVGFDFDAVGKLINLPANHVIGLMIAVGKQAVEAKPRIGRLPLEETIIRDRF</sequence>
<evidence type="ECO:0000313" key="5">
    <source>
        <dbReference type="Proteomes" id="UP000198145"/>
    </source>
</evidence>
<proteinExistence type="inferred from homology"/>
<dbReference type="Pfam" id="PF00881">
    <property type="entry name" value="Nitroreductase"/>
    <property type="match status" value="1"/>
</dbReference>
<comment type="similarity">
    <text evidence="1">Belongs to the nitroreductase family.</text>
</comment>
<name>A0A246F7C6_PSENT</name>
<dbReference type="PANTHER" id="PTHR43673">
    <property type="entry name" value="NAD(P)H NITROREDUCTASE YDGI-RELATED"/>
    <property type="match status" value="1"/>
</dbReference>
<feature type="domain" description="Nitroreductase" evidence="3">
    <location>
        <begin position="7"/>
        <end position="177"/>
    </location>
</feature>
<dbReference type="eggNOG" id="COG0778">
    <property type="taxonomic scope" value="Bacteria"/>
</dbReference>
<dbReference type="GO" id="GO:0016491">
    <property type="term" value="F:oxidoreductase activity"/>
    <property type="evidence" value="ECO:0007669"/>
    <property type="project" value="UniProtKB-KW"/>
</dbReference>
<dbReference type="SUPFAM" id="SSF55469">
    <property type="entry name" value="FMN-dependent nitroreductase-like"/>
    <property type="match status" value="1"/>
</dbReference>
<evidence type="ECO:0000256" key="2">
    <source>
        <dbReference type="ARBA" id="ARBA00023002"/>
    </source>
</evidence>
<dbReference type="InterPro" id="IPR029479">
    <property type="entry name" value="Nitroreductase"/>
</dbReference>
<comment type="caution">
    <text evidence="4">The sequence shown here is derived from an EMBL/GenBank/DDBJ whole genome shotgun (WGS) entry which is preliminary data.</text>
</comment>
<dbReference type="Gene3D" id="3.40.109.10">
    <property type="entry name" value="NADH Oxidase"/>
    <property type="match status" value="1"/>
</dbReference>
<gene>
    <name evidence="4" type="ORF">CEG18_20365</name>
</gene>
<evidence type="ECO:0000256" key="1">
    <source>
        <dbReference type="ARBA" id="ARBA00007118"/>
    </source>
</evidence>
<keyword evidence="2" id="KW-0560">Oxidoreductase</keyword>
<dbReference type="STRING" id="46680.GCA_000807755_06829"/>
<evidence type="ECO:0000313" key="4">
    <source>
        <dbReference type="EMBL" id="OWP49096.1"/>
    </source>
</evidence>
<evidence type="ECO:0000259" key="3">
    <source>
        <dbReference type="Pfam" id="PF00881"/>
    </source>
</evidence>
<dbReference type="AlphaFoldDB" id="A0A246F7C6"/>
<reference evidence="4 5" key="1">
    <citation type="submission" date="2017-06" db="EMBL/GenBank/DDBJ databases">
        <title>Draft genome of Pseudomonas nitroreducens DF05.</title>
        <authorList>
            <person name="Iyer R."/>
        </authorList>
    </citation>
    <scope>NUCLEOTIDE SEQUENCE [LARGE SCALE GENOMIC DNA]</scope>
    <source>
        <strain evidence="4 5">DF05</strain>
    </source>
</reference>
<dbReference type="PANTHER" id="PTHR43673:SF12">
    <property type="entry name" value="PROTEIN DRGA"/>
    <property type="match status" value="1"/>
</dbReference>
<dbReference type="RefSeq" id="WP_088420127.1">
    <property type="nucleotide sequence ID" value="NZ_NJBA01000007.1"/>
</dbReference>
<dbReference type="CDD" id="cd02137">
    <property type="entry name" value="MhqN-like"/>
    <property type="match status" value="1"/>
</dbReference>
<dbReference type="EMBL" id="NJBA01000007">
    <property type="protein sequence ID" value="OWP49096.1"/>
    <property type="molecule type" value="Genomic_DNA"/>
</dbReference>
<organism evidence="4 5">
    <name type="scientific">Pseudomonas nitroreducens</name>
    <dbReference type="NCBI Taxonomy" id="46680"/>
    <lineage>
        <taxon>Bacteria</taxon>
        <taxon>Pseudomonadati</taxon>
        <taxon>Pseudomonadota</taxon>
        <taxon>Gammaproteobacteria</taxon>
        <taxon>Pseudomonadales</taxon>
        <taxon>Pseudomonadaceae</taxon>
        <taxon>Pseudomonas</taxon>
    </lineage>
</organism>